<gene>
    <name evidence="1" type="ORF">SE18_10845</name>
</gene>
<reference evidence="1 2" key="1">
    <citation type="submission" date="2015-07" db="EMBL/GenBank/DDBJ databases">
        <title>Whole genome sequence of Herpetosiphon geysericola DSM 7119.</title>
        <authorList>
            <person name="Hemp J."/>
            <person name="Ward L.M."/>
            <person name="Pace L.A."/>
            <person name="Fischer W.W."/>
        </authorList>
    </citation>
    <scope>NUCLEOTIDE SEQUENCE [LARGE SCALE GENOMIC DNA]</scope>
    <source>
        <strain evidence="1 2">DSM 7119</strain>
    </source>
</reference>
<accession>A0A0P6YBL4</accession>
<proteinExistence type="predicted"/>
<keyword evidence="2" id="KW-1185">Reference proteome</keyword>
<protein>
    <submittedName>
        <fullName evidence="1">Uncharacterized protein</fullName>
    </submittedName>
</protein>
<name>A0A0P6YBL4_9CHLR</name>
<dbReference type="EMBL" id="LGKP01000018">
    <property type="protein sequence ID" value="KPL87552.1"/>
    <property type="molecule type" value="Genomic_DNA"/>
</dbReference>
<evidence type="ECO:0000313" key="1">
    <source>
        <dbReference type="EMBL" id="KPL87552.1"/>
    </source>
</evidence>
<evidence type="ECO:0000313" key="2">
    <source>
        <dbReference type="Proteomes" id="UP000050277"/>
    </source>
</evidence>
<dbReference type="AlphaFoldDB" id="A0A0P6YBL4"/>
<comment type="caution">
    <text evidence="1">The sequence shown here is derived from an EMBL/GenBank/DDBJ whole genome shotgun (WGS) entry which is preliminary data.</text>
</comment>
<organism evidence="1 2">
    <name type="scientific">Herpetosiphon geysericola</name>
    <dbReference type="NCBI Taxonomy" id="70996"/>
    <lineage>
        <taxon>Bacteria</taxon>
        <taxon>Bacillati</taxon>
        <taxon>Chloroflexota</taxon>
        <taxon>Chloroflexia</taxon>
        <taxon>Herpetosiphonales</taxon>
        <taxon>Herpetosiphonaceae</taxon>
        <taxon>Herpetosiphon</taxon>
    </lineage>
</organism>
<dbReference type="Proteomes" id="UP000050277">
    <property type="component" value="Unassembled WGS sequence"/>
</dbReference>
<sequence>MSPTTQLQKPLGVVFGLLSVLKVRAMLNWNRLIGQSSLRATGRWWRLAVGIECQNDIPTAGGDHGAAARSFD</sequence>